<evidence type="ECO:0000256" key="1">
    <source>
        <dbReference type="ARBA" id="ARBA00001933"/>
    </source>
</evidence>
<dbReference type="InterPro" id="IPR004839">
    <property type="entry name" value="Aminotransferase_I/II_large"/>
</dbReference>
<dbReference type="CDD" id="cd00609">
    <property type="entry name" value="AAT_like"/>
    <property type="match status" value="1"/>
</dbReference>
<dbReference type="RefSeq" id="WP_087286182.1">
    <property type="nucleotide sequence ID" value="NZ_NFJD01000001.1"/>
</dbReference>
<keyword evidence="9" id="KW-1185">Reference proteome</keyword>
<dbReference type="AlphaFoldDB" id="A0A1Y4DHU7"/>
<dbReference type="InterPro" id="IPR015421">
    <property type="entry name" value="PyrdxlP-dep_Trfase_major"/>
</dbReference>
<keyword evidence="4 6" id="KW-0808">Transferase</keyword>
<comment type="similarity">
    <text evidence="2 6">Belongs to the class-I pyridoxal-phosphate-dependent aminotransferase family.</text>
</comment>
<dbReference type="EMBL" id="NFJD01000001">
    <property type="protein sequence ID" value="OUO57239.1"/>
    <property type="molecule type" value="Genomic_DNA"/>
</dbReference>
<organism evidence="8 9">
    <name type="scientific">Candidatus Avelusimicrobium gallicola</name>
    <dbReference type="NCBI Taxonomy" id="2562704"/>
    <lineage>
        <taxon>Bacteria</taxon>
        <taxon>Pseudomonadati</taxon>
        <taxon>Elusimicrobiota</taxon>
        <taxon>Elusimicrobia</taxon>
        <taxon>Elusimicrobiales</taxon>
        <taxon>Elusimicrobiaceae</taxon>
        <taxon>Candidatus Avelusimicrobium</taxon>
    </lineage>
</organism>
<sequence>MSISLSKLSAAIGDSPTLKINAKARALKAAGQPVIHLGGGEPTYPAPQAAVEAIIRKAQSRKIKYTPSSGTPEMKAAVLRYTQAHYGRTYEPANVIISAGAKQALFNFLLAAVDPGDEVIFPAPYWVSYPEMVRLAGGKPVVVRGEGRSLQVSAQAILQAVTPKTKAILLNSPCNPSGQIYGEDFIRQIVQFAEQNNIFLVMDDIYHQLVFDGKKTPNPCAFAKEGKNLVIINGVSKLYGLTGLRIGWAVSAHAPLIAAMGRMQAQSTSCNCDLSETAAAAALNGDQQVVADLCRILQENRDVLLKEAAQIPHIRVEKPAGTFYSFIDFSHYNADSSALAQYLLDKVLVAVVPGVSFGAEGYLRISFCADQTSIVEGMRRIRWALDKNAPKEIKIGDKLLTRD</sequence>
<feature type="domain" description="Aminotransferase class I/classII large" evidence="7">
    <location>
        <begin position="33"/>
        <end position="372"/>
    </location>
</feature>
<dbReference type="GO" id="GO:0006520">
    <property type="term" value="P:amino acid metabolic process"/>
    <property type="evidence" value="ECO:0007669"/>
    <property type="project" value="InterPro"/>
</dbReference>
<keyword evidence="3 6" id="KW-0032">Aminotransferase</keyword>
<dbReference type="InterPro" id="IPR050596">
    <property type="entry name" value="AspAT/PAT-like"/>
</dbReference>
<gene>
    <name evidence="8" type="ORF">B5F75_00205</name>
</gene>
<evidence type="ECO:0000256" key="5">
    <source>
        <dbReference type="ARBA" id="ARBA00022898"/>
    </source>
</evidence>
<dbReference type="Proteomes" id="UP000196368">
    <property type="component" value="Unassembled WGS sequence"/>
</dbReference>
<dbReference type="GO" id="GO:0030170">
    <property type="term" value="F:pyridoxal phosphate binding"/>
    <property type="evidence" value="ECO:0007669"/>
    <property type="project" value="InterPro"/>
</dbReference>
<accession>A0A1Y4DHU7</accession>
<dbReference type="EC" id="2.6.1.-" evidence="6"/>
<dbReference type="PROSITE" id="PS00105">
    <property type="entry name" value="AA_TRANSFER_CLASS_1"/>
    <property type="match status" value="1"/>
</dbReference>
<evidence type="ECO:0000256" key="4">
    <source>
        <dbReference type="ARBA" id="ARBA00022679"/>
    </source>
</evidence>
<keyword evidence="5" id="KW-0663">Pyridoxal phosphate</keyword>
<dbReference type="InterPro" id="IPR015422">
    <property type="entry name" value="PyrdxlP-dep_Trfase_small"/>
</dbReference>
<name>A0A1Y4DHU7_9BACT</name>
<evidence type="ECO:0000256" key="2">
    <source>
        <dbReference type="ARBA" id="ARBA00007441"/>
    </source>
</evidence>
<dbReference type="OrthoDB" id="9802328at2"/>
<evidence type="ECO:0000313" key="9">
    <source>
        <dbReference type="Proteomes" id="UP000196368"/>
    </source>
</evidence>
<dbReference type="Gene3D" id="3.40.640.10">
    <property type="entry name" value="Type I PLP-dependent aspartate aminotransferase-like (Major domain)"/>
    <property type="match status" value="1"/>
</dbReference>
<dbReference type="Pfam" id="PF00155">
    <property type="entry name" value="Aminotran_1_2"/>
    <property type="match status" value="1"/>
</dbReference>
<evidence type="ECO:0000256" key="6">
    <source>
        <dbReference type="RuleBase" id="RU000481"/>
    </source>
</evidence>
<dbReference type="InterPro" id="IPR015424">
    <property type="entry name" value="PyrdxlP-dep_Trfase"/>
</dbReference>
<protein>
    <recommendedName>
        <fullName evidence="6">Aminotransferase</fullName>
        <ecNumber evidence="6">2.6.1.-</ecNumber>
    </recommendedName>
</protein>
<dbReference type="Gene3D" id="3.90.1150.10">
    <property type="entry name" value="Aspartate Aminotransferase, domain 1"/>
    <property type="match status" value="1"/>
</dbReference>
<evidence type="ECO:0000313" key="8">
    <source>
        <dbReference type="EMBL" id="OUO57239.1"/>
    </source>
</evidence>
<comment type="caution">
    <text evidence="8">The sequence shown here is derived from an EMBL/GenBank/DDBJ whole genome shotgun (WGS) entry which is preliminary data.</text>
</comment>
<dbReference type="PANTHER" id="PTHR46383">
    <property type="entry name" value="ASPARTATE AMINOTRANSFERASE"/>
    <property type="match status" value="1"/>
</dbReference>
<dbReference type="GO" id="GO:0008483">
    <property type="term" value="F:transaminase activity"/>
    <property type="evidence" value="ECO:0007669"/>
    <property type="project" value="UniProtKB-KW"/>
</dbReference>
<dbReference type="SUPFAM" id="SSF53383">
    <property type="entry name" value="PLP-dependent transferases"/>
    <property type="match status" value="1"/>
</dbReference>
<evidence type="ECO:0000256" key="3">
    <source>
        <dbReference type="ARBA" id="ARBA00022576"/>
    </source>
</evidence>
<proteinExistence type="inferred from homology"/>
<dbReference type="PANTHER" id="PTHR46383:SF1">
    <property type="entry name" value="ASPARTATE AMINOTRANSFERASE"/>
    <property type="match status" value="1"/>
</dbReference>
<evidence type="ECO:0000259" key="7">
    <source>
        <dbReference type="Pfam" id="PF00155"/>
    </source>
</evidence>
<dbReference type="InterPro" id="IPR004838">
    <property type="entry name" value="NHTrfase_class1_PyrdxlP-BS"/>
</dbReference>
<comment type="cofactor">
    <cofactor evidence="1 6">
        <name>pyridoxal 5'-phosphate</name>
        <dbReference type="ChEBI" id="CHEBI:597326"/>
    </cofactor>
</comment>
<reference evidence="9" key="1">
    <citation type="submission" date="2017-04" db="EMBL/GenBank/DDBJ databases">
        <title>Function of individual gut microbiota members based on whole genome sequencing of pure cultures obtained from chicken caecum.</title>
        <authorList>
            <person name="Medvecky M."/>
            <person name="Cejkova D."/>
            <person name="Polansky O."/>
            <person name="Karasova D."/>
            <person name="Kubasova T."/>
            <person name="Cizek A."/>
            <person name="Rychlik I."/>
        </authorList>
    </citation>
    <scope>NUCLEOTIDE SEQUENCE [LARGE SCALE GENOMIC DNA]</scope>
    <source>
        <strain evidence="9">An273</strain>
    </source>
</reference>